<name>A0A417ZDB2_9LACO</name>
<dbReference type="AlphaFoldDB" id="A0A417ZDB2"/>
<dbReference type="PROSITE" id="PS51257">
    <property type="entry name" value="PROKAR_LIPOPROTEIN"/>
    <property type="match status" value="1"/>
</dbReference>
<feature type="chain" id="PRO_5019556351" description="WxL domain-containing protein" evidence="1">
    <location>
        <begin position="30"/>
        <end position="287"/>
    </location>
</feature>
<protein>
    <recommendedName>
        <fullName evidence="2">WxL domain-containing protein</fullName>
    </recommendedName>
</protein>
<organism evidence="3 4">
    <name type="scientific">Bombilactobacillus bombi</name>
    <dbReference type="NCBI Taxonomy" id="1303590"/>
    <lineage>
        <taxon>Bacteria</taxon>
        <taxon>Bacillati</taxon>
        <taxon>Bacillota</taxon>
        <taxon>Bacilli</taxon>
        <taxon>Lactobacillales</taxon>
        <taxon>Lactobacillaceae</taxon>
        <taxon>Bombilactobacillus</taxon>
    </lineage>
</organism>
<dbReference type="Proteomes" id="UP000284822">
    <property type="component" value="Unassembled WGS sequence"/>
</dbReference>
<dbReference type="EMBL" id="QOCS01000002">
    <property type="protein sequence ID" value="RHW48717.1"/>
    <property type="molecule type" value="Genomic_DNA"/>
</dbReference>
<evidence type="ECO:0000313" key="4">
    <source>
        <dbReference type="Proteomes" id="UP000284822"/>
    </source>
</evidence>
<evidence type="ECO:0000256" key="1">
    <source>
        <dbReference type="SAM" id="SignalP"/>
    </source>
</evidence>
<proteinExistence type="predicted"/>
<accession>A0A417ZDB2</accession>
<feature type="signal peptide" evidence="1">
    <location>
        <begin position="1"/>
        <end position="29"/>
    </location>
</feature>
<gene>
    <name evidence="3" type="ORF">DS832_00265</name>
</gene>
<sequence length="287" mass="30105">MSLMRKLTQALALSAVACSTFASTTPAFAARSAALDGVNSSTILNSSAVANGNSTDGYASGKSQAGVAFEEGNLYLYGKPTFDFGSHGLFSDNVWDLVPSGAANSSGAITNSNDFKANSIGVGDFRSSAARGWSLNVKVSEFEDIDDPTKVQPVRSMAFNHATLMEGKFNAPIDQNAIDNAAFDLVPSTGQYGEPNNLLGNTSSNSILIKPTGKYGDPSNNGPGSIIWGADPGVPNSAQHPIQGKSVWALSFLKRGDIQLIPVNRSDQIPGHFKAQVTWTLSTMPLP</sequence>
<evidence type="ECO:0000259" key="2">
    <source>
        <dbReference type="Pfam" id="PF13731"/>
    </source>
</evidence>
<reference evidence="3 4" key="1">
    <citation type="submission" date="2018-07" db="EMBL/GenBank/DDBJ databases">
        <title>Genome sequences of six Lactobacillus spp. isolated from bumble bee guts.</title>
        <authorList>
            <person name="Motta E.V.S."/>
            <person name="Moran N.A."/>
        </authorList>
    </citation>
    <scope>NUCLEOTIDE SEQUENCE [LARGE SCALE GENOMIC DNA]</scope>
    <source>
        <strain evidence="3 4">LV-8.1</strain>
    </source>
</reference>
<feature type="domain" description="WxL" evidence="2">
    <location>
        <begin position="70"/>
        <end position="285"/>
    </location>
</feature>
<dbReference type="InterPro" id="IPR027994">
    <property type="entry name" value="WxL_dom"/>
</dbReference>
<evidence type="ECO:0000313" key="3">
    <source>
        <dbReference type="EMBL" id="RHW48717.1"/>
    </source>
</evidence>
<comment type="caution">
    <text evidence="3">The sequence shown here is derived from an EMBL/GenBank/DDBJ whole genome shotgun (WGS) entry which is preliminary data.</text>
</comment>
<dbReference type="Pfam" id="PF13731">
    <property type="entry name" value="WxL"/>
    <property type="match status" value="1"/>
</dbReference>
<keyword evidence="1" id="KW-0732">Signal</keyword>